<dbReference type="GO" id="GO:0000209">
    <property type="term" value="P:protein polyubiquitination"/>
    <property type="evidence" value="ECO:0007669"/>
    <property type="project" value="TreeGrafter"/>
</dbReference>
<name>S9WNC7_9TRYP</name>
<dbReference type="AlphaFoldDB" id="S9WNC7"/>
<organism evidence="6 7">
    <name type="scientific">Angomonas deanei</name>
    <dbReference type="NCBI Taxonomy" id="59799"/>
    <lineage>
        <taxon>Eukaryota</taxon>
        <taxon>Discoba</taxon>
        <taxon>Euglenozoa</taxon>
        <taxon>Kinetoplastea</taxon>
        <taxon>Metakinetoplastina</taxon>
        <taxon>Trypanosomatida</taxon>
        <taxon>Trypanosomatidae</taxon>
        <taxon>Strigomonadinae</taxon>
        <taxon>Angomonas</taxon>
    </lineage>
</organism>
<evidence type="ECO:0000259" key="5">
    <source>
        <dbReference type="PROSITE" id="PS50089"/>
    </source>
</evidence>
<evidence type="ECO:0000313" key="7">
    <source>
        <dbReference type="Proteomes" id="UP000515908"/>
    </source>
</evidence>
<dbReference type="InterPro" id="IPR013083">
    <property type="entry name" value="Znf_RING/FYVE/PHD"/>
</dbReference>
<evidence type="ECO:0000256" key="1">
    <source>
        <dbReference type="ARBA" id="ARBA00022723"/>
    </source>
</evidence>
<dbReference type="PROSITE" id="PS50089">
    <property type="entry name" value="ZF_RING_2"/>
    <property type="match status" value="1"/>
</dbReference>
<dbReference type="InterPro" id="IPR017907">
    <property type="entry name" value="Znf_RING_CS"/>
</dbReference>
<sequence length="381" mass="43382">MSKYFKPDNTVGVEAECAVCCCLWTDPVEVKDCEHIFCRNCVNGLTSCPQCRQEIVSLVTPNLAIIRMLKRMRGSCSVCAWKGTYNDFQTKHKRCLGDGETQEEELESGIGKSTTEDSSMYPGVNSVSNVINVDIGQTLTNDQKQAWKGSSPLDYSEFGLSKSEFESLRTQFPDFATARSNGEPELRWRDTVRFLRFNNLPSMTDDVQSLFEMAHQSPSSGSIPFRVLCLWVSLNRRSSVQWYSIPTQFYSSLLSFAQLIDTEKTGLFTNEQAKLIAEQYFERDVPASEWSRLQASFQNETLLREGESHGEYVTFHQLLLCFNRYVEENSSKRDIVERIRKVLTVYEPAALEHLNVILGNFKGEEESLLQTMISQYGPEPS</sequence>
<dbReference type="VEuPathDB" id="TriTrypDB:ADEAN_000582200"/>
<dbReference type="OrthoDB" id="1630758at2759"/>
<dbReference type="GO" id="GO:0006511">
    <property type="term" value="P:ubiquitin-dependent protein catabolic process"/>
    <property type="evidence" value="ECO:0007669"/>
    <property type="project" value="TreeGrafter"/>
</dbReference>
<dbReference type="PROSITE" id="PS00518">
    <property type="entry name" value="ZF_RING_1"/>
    <property type="match status" value="1"/>
</dbReference>
<dbReference type="PANTHER" id="PTHR46016">
    <property type="entry name" value="ZINC FINGER, RING/FYVE/PHD-TYPE"/>
    <property type="match status" value="1"/>
</dbReference>
<dbReference type="GO" id="GO:0061630">
    <property type="term" value="F:ubiquitin protein ligase activity"/>
    <property type="evidence" value="ECO:0007669"/>
    <property type="project" value="TreeGrafter"/>
</dbReference>
<evidence type="ECO:0000256" key="2">
    <source>
        <dbReference type="ARBA" id="ARBA00022771"/>
    </source>
</evidence>
<evidence type="ECO:0000256" key="4">
    <source>
        <dbReference type="PROSITE-ProRule" id="PRU00175"/>
    </source>
</evidence>
<dbReference type="InterPro" id="IPR001841">
    <property type="entry name" value="Znf_RING"/>
</dbReference>
<dbReference type="GO" id="GO:0008270">
    <property type="term" value="F:zinc ion binding"/>
    <property type="evidence" value="ECO:0007669"/>
    <property type="project" value="UniProtKB-KW"/>
</dbReference>
<gene>
    <name evidence="6" type="ORF">ADEAN_000582200</name>
</gene>
<feature type="domain" description="RING-type" evidence="5">
    <location>
        <begin position="17"/>
        <end position="52"/>
    </location>
</feature>
<dbReference type="PANTHER" id="PTHR46016:SF1">
    <property type="entry name" value="RING-TYPE DOMAIN-CONTAINING PROTEIN"/>
    <property type="match status" value="1"/>
</dbReference>
<keyword evidence="1" id="KW-0479">Metal-binding</keyword>
<protein>
    <recommendedName>
        <fullName evidence="5">RING-type domain-containing protein</fullName>
    </recommendedName>
</protein>
<evidence type="ECO:0000256" key="3">
    <source>
        <dbReference type="ARBA" id="ARBA00022833"/>
    </source>
</evidence>
<keyword evidence="7" id="KW-1185">Reference proteome</keyword>
<dbReference type="InterPro" id="IPR051438">
    <property type="entry name" value="RNF_E3_ubiq-protein_ligase"/>
</dbReference>
<proteinExistence type="predicted"/>
<dbReference type="EMBL" id="LR877155">
    <property type="protein sequence ID" value="CAD2218334.1"/>
    <property type="molecule type" value="Genomic_DNA"/>
</dbReference>
<dbReference type="Gene3D" id="3.30.40.10">
    <property type="entry name" value="Zinc/RING finger domain, C3HC4 (zinc finger)"/>
    <property type="match status" value="1"/>
</dbReference>
<keyword evidence="3" id="KW-0862">Zinc</keyword>
<dbReference type="SUPFAM" id="SSF57850">
    <property type="entry name" value="RING/U-box"/>
    <property type="match status" value="1"/>
</dbReference>
<keyword evidence="2 4" id="KW-0863">Zinc-finger</keyword>
<reference evidence="6 7" key="1">
    <citation type="submission" date="2020-08" db="EMBL/GenBank/DDBJ databases">
        <authorList>
            <person name="Newling K."/>
            <person name="Davey J."/>
            <person name="Forrester S."/>
        </authorList>
    </citation>
    <scope>NUCLEOTIDE SEQUENCE [LARGE SCALE GENOMIC DNA]</scope>
    <source>
        <strain evidence="7">Crithidia deanei Carvalho (ATCC PRA-265)</strain>
    </source>
</reference>
<dbReference type="Proteomes" id="UP000515908">
    <property type="component" value="Chromosome 11"/>
</dbReference>
<evidence type="ECO:0000313" key="6">
    <source>
        <dbReference type="EMBL" id="CAD2218334.1"/>
    </source>
</evidence>
<accession>S9WNC7</accession>